<gene>
    <name evidence="1" type="ORF">D0Z00_000153</name>
</gene>
<evidence type="ECO:0000313" key="2">
    <source>
        <dbReference type="Proteomes" id="UP000744676"/>
    </source>
</evidence>
<accession>A0ACB6VAI4</accession>
<dbReference type="EMBL" id="QVQA01000002">
    <property type="protein sequence ID" value="KAF5102895.1"/>
    <property type="molecule type" value="Genomic_DNA"/>
</dbReference>
<dbReference type="Proteomes" id="UP000744676">
    <property type="component" value="Unassembled WGS sequence"/>
</dbReference>
<comment type="caution">
    <text evidence="1">The sequence shown here is derived from an EMBL/GenBank/DDBJ whole genome shotgun (WGS) entry which is preliminary data.</text>
</comment>
<evidence type="ECO:0000313" key="1">
    <source>
        <dbReference type="EMBL" id="KAF5102895.1"/>
    </source>
</evidence>
<keyword evidence="2" id="KW-1185">Reference proteome</keyword>
<protein>
    <submittedName>
        <fullName evidence="1">Uncharacterized protein</fullName>
    </submittedName>
</protein>
<reference evidence="1 2" key="1">
    <citation type="journal article" date="2020" name="Front. Microbiol.">
        <title>Phenotypic and Genetic Characterization of the Cheese Ripening Yeast Geotrichum candidum.</title>
        <authorList>
            <person name="Perkins V."/>
            <person name="Vignola S."/>
            <person name="Lessard M.H."/>
            <person name="Plante P.L."/>
            <person name="Corbeil J."/>
            <person name="Dugat-Bony E."/>
            <person name="Frenette M."/>
            <person name="Labrie S."/>
        </authorList>
    </citation>
    <scope>NUCLEOTIDE SEQUENCE [LARGE SCALE GENOMIC DNA]</scope>
    <source>
        <strain evidence="1 2">LMA-1147</strain>
    </source>
</reference>
<organism evidence="1 2">
    <name type="scientific">Geotrichum galactomycetum</name>
    <dbReference type="NCBI Taxonomy" id="27317"/>
    <lineage>
        <taxon>Eukaryota</taxon>
        <taxon>Fungi</taxon>
        <taxon>Dikarya</taxon>
        <taxon>Ascomycota</taxon>
        <taxon>Saccharomycotina</taxon>
        <taxon>Dipodascomycetes</taxon>
        <taxon>Dipodascales</taxon>
        <taxon>Dipodascaceae</taxon>
        <taxon>Geotrichum</taxon>
    </lineage>
</organism>
<proteinExistence type="predicted"/>
<name>A0ACB6VAI4_9ASCO</name>
<sequence>MIPTAWLENPNKAVDSTGMNNGFLGISNRSNAKPIIAALNGSSYGGGTETLVNCDLVVALRSATISLPEVRRGVAAVAGALPRLGRNLTIQRANQLALIGEPISASTAEQWGLINALADSVEEVDALALKFAAAIIEGCPESIFVSQRGVRKGYEETALSLKEATDELAATEMVQLQESDNYIEGLLAFKEKRNPKWTFKL</sequence>